<evidence type="ECO:0000256" key="4">
    <source>
        <dbReference type="ARBA" id="ARBA00022692"/>
    </source>
</evidence>
<feature type="transmembrane region" description="Helical" evidence="7">
    <location>
        <begin position="321"/>
        <end position="343"/>
    </location>
</feature>
<dbReference type="GO" id="GO:0005886">
    <property type="term" value="C:plasma membrane"/>
    <property type="evidence" value="ECO:0007669"/>
    <property type="project" value="UniProtKB-SubCell"/>
</dbReference>
<feature type="transmembrane region" description="Helical" evidence="7">
    <location>
        <begin position="266"/>
        <end position="285"/>
    </location>
</feature>
<comment type="subcellular location">
    <subcellularLocation>
        <location evidence="1">Cell membrane</location>
        <topology evidence="1">Multi-pass membrane protein</topology>
    </subcellularLocation>
</comment>
<dbReference type="RefSeq" id="WP_097158525.1">
    <property type="nucleotide sequence ID" value="NZ_JBEPMQ010000010.1"/>
</dbReference>
<evidence type="ECO:0000256" key="7">
    <source>
        <dbReference type="SAM" id="Phobius"/>
    </source>
</evidence>
<keyword evidence="3" id="KW-1003">Cell membrane</keyword>
<accession>A0A285CU11</accession>
<dbReference type="OrthoDB" id="9775268at2"/>
<dbReference type="InterPro" id="IPR036259">
    <property type="entry name" value="MFS_trans_sf"/>
</dbReference>
<evidence type="ECO:0000313" key="8">
    <source>
        <dbReference type="EMBL" id="SNX70443.1"/>
    </source>
</evidence>
<feature type="transmembrane region" description="Helical" evidence="7">
    <location>
        <begin position="355"/>
        <end position="380"/>
    </location>
</feature>
<proteinExistence type="predicted"/>
<dbReference type="PANTHER" id="PTHR43266">
    <property type="entry name" value="MACROLIDE-EFFLUX PROTEIN"/>
    <property type="match status" value="1"/>
</dbReference>
<keyword evidence="6 7" id="KW-0472">Membrane</keyword>
<organism evidence="8 9">
    <name type="scientific">Bacillus oleivorans</name>
    <dbReference type="NCBI Taxonomy" id="1448271"/>
    <lineage>
        <taxon>Bacteria</taxon>
        <taxon>Bacillati</taxon>
        <taxon>Bacillota</taxon>
        <taxon>Bacilli</taxon>
        <taxon>Bacillales</taxon>
        <taxon>Bacillaceae</taxon>
        <taxon>Bacillus</taxon>
    </lineage>
</organism>
<keyword evidence="9" id="KW-1185">Reference proteome</keyword>
<keyword evidence="5 7" id="KW-1133">Transmembrane helix</keyword>
<evidence type="ECO:0000256" key="5">
    <source>
        <dbReference type="ARBA" id="ARBA00022989"/>
    </source>
</evidence>
<gene>
    <name evidence="8" type="ORF">SAMN05877753_104121</name>
</gene>
<reference evidence="8 9" key="1">
    <citation type="submission" date="2017-08" db="EMBL/GenBank/DDBJ databases">
        <authorList>
            <person name="de Groot N.N."/>
        </authorList>
    </citation>
    <scope>NUCLEOTIDE SEQUENCE [LARGE SCALE GENOMIC DNA]</scope>
    <source>
        <strain evidence="8 9">JC228</strain>
    </source>
</reference>
<dbReference type="AlphaFoldDB" id="A0A285CU11"/>
<feature type="transmembrane region" description="Helical" evidence="7">
    <location>
        <begin position="228"/>
        <end position="254"/>
    </location>
</feature>
<evidence type="ECO:0000256" key="3">
    <source>
        <dbReference type="ARBA" id="ARBA00022475"/>
    </source>
</evidence>
<feature type="transmembrane region" description="Helical" evidence="7">
    <location>
        <begin position="83"/>
        <end position="112"/>
    </location>
</feature>
<keyword evidence="2" id="KW-0813">Transport</keyword>
<dbReference type="PANTHER" id="PTHR43266:SF8">
    <property type="entry name" value="MACROLIDE-EFFLUX PROTEIN"/>
    <property type="match status" value="1"/>
</dbReference>
<dbReference type="Gene3D" id="1.20.1250.20">
    <property type="entry name" value="MFS general substrate transporter like domains"/>
    <property type="match status" value="1"/>
</dbReference>
<feature type="transmembrane region" description="Helical" evidence="7">
    <location>
        <begin position="54"/>
        <end position="71"/>
    </location>
</feature>
<name>A0A285CU11_9BACI</name>
<evidence type="ECO:0000256" key="2">
    <source>
        <dbReference type="ARBA" id="ARBA00022448"/>
    </source>
</evidence>
<feature type="transmembrane region" description="Helical" evidence="7">
    <location>
        <begin position="161"/>
        <end position="186"/>
    </location>
</feature>
<dbReference type="CDD" id="cd06173">
    <property type="entry name" value="MFS_MefA_like"/>
    <property type="match status" value="1"/>
</dbReference>
<dbReference type="InterPro" id="IPR011701">
    <property type="entry name" value="MFS"/>
</dbReference>
<dbReference type="Pfam" id="PF07690">
    <property type="entry name" value="MFS_1"/>
    <property type="match status" value="1"/>
</dbReference>
<evidence type="ECO:0000256" key="6">
    <source>
        <dbReference type="ARBA" id="ARBA00023136"/>
    </source>
</evidence>
<dbReference type="EMBL" id="OAOP01000004">
    <property type="protein sequence ID" value="SNX70443.1"/>
    <property type="molecule type" value="Genomic_DNA"/>
</dbReference>
<keyword evidence="4 7" id="KW-0812">Transmembrane</keyword>
<feature type="transmembrane region" description="Helical" evidence="7">
    <location>
        <begin position="21"/>
        <end position="39"/>
    </location>
</feature>
<dbReference type="Proteomes" id="UP000219546">
    <property type="component" value="Unassembled WGS sequence"/>
</dbReference>
<feature type="transmembrane region" description="Helical" evidence="7">
    <location>
        <begin position="386"/>
        <end position="404"/>
    </location>
</feature>
<dbReference type="GO" id="GO:0022857">
    <property type="term" value="F:transmembrane transporter activity"/>
    <property type="evidence" value="ECO:0007669"/>
    <property type="project" value="InterPro"/>
</dbReference>
<evidence type="ECO:0000313" key="9">
    <source>
        <dbReference type="Proteomes" id="UP000219546"/>
    </source>
</evidence>
<sequence>MKKILGLFQNQTYRNLFLANVLSQLGSIIGMTAFTLYLLDRFSSQPAYATITEMMYSLPTLFVFFLVGVFADKLDRQRIAYSCDLICAALSLALLLAISTGWMPLVFFFLFLRSAVQKFFFPAEHSMVQGILKSEDYATAAGLNQMVNSLFMLFGSGIGVVLYWTIGLYGAIIIDATTFIISAFLIRKLSIKESVRLPNGKHSLKDINYPFIYESFKEGLVYILKHKLLLTLIFGFFLFGIVNGGFSVMTLFILKYKIAPDSYEELSAILGIIFGAGALMGGFLASVWSQKMKLYKMAILGLLLSGAFTFASAFATSFWVLASLFFCVGFVLPLVNVGIGGWMPSIVDPKMMGRVQGWISPLTMLAQSMMLGFIAFSFPAYISIEVLYWIVGTSLMIVGVFYGVKLPKYANTKATIPQSAAEANATV</sequence>
<protein>
    <submittedName>
        <fullName evidence="8">MFS transporter</fullName>
    </submittedName>
</protein>
<feature type="transmembrane region" description="Helical" evidence="7">
    <location>
        <begin position="297"/>
        <end position="315"/>
    </location>
</feature>
<dbReference type="SUPFAM" id="SSF103473">
    <property type="entry name" value="MFS general substrate transporter"/>
    <property type="match status" value="1"/>
</dbReference>
<evidence type="ECO:0000256" key="1">
    <source>
        <dbReference type="ARBA" id="ARBA00004651"/>
    </source>
</evidence>